<dbReference type="PANTHER" id="PTHR37466">
    <property type="entry name" value="SLR1628 PROTEIN"/>
    <property type="match status" value="1"/>
</dbReference>
<evidence type="ECO:0000313" key="2">
    <source>
        <dbReference type="EMBL" id="RVT48377.1"/>
    </source>
</evidence>
<dbReference type="Gene3D" id="3.30.56.110">
    <property type="entry name" value="Protein of unknown function DUF2237"/>
    <property type="match status" value="1"/>
</dbReference>
<name>A0A437JNF2_9BURK</name>
<dbReference type="Pfam" id="PF09996">
    <property type="entry name" value="DUF2237"/>
    <property type="match status" value="1"/>
</dbReference>
<dbReference type="PANTHER" id="PTHR37466:SF1">
    <property type="entry name" value="SLR1628 PROTEIN"/>
    <property type="match status" value="1"/>
</dbReference>
<dbReference type="AlphaFoldDB" id="A0A437JNF2"/>
<protein>
    <submittedName>
        <fullName evidence="2">DUF2237 domain-containing protein</fullName>
    </submittedName>
</protein>
<dbReference type="EMBL" id="SACT01000010">
    <property type="protein sequence ID" value="RVT48377.1"/>
    <property type="molecule type" value="Genomic_DNA"/>
</dbReference>
<organism evidence="2 3">
    <name type="scientific">Rubrivivax albus</name>
    <dbReference type="NCBI Taxonomy" id="2499835"/>
    <lineage>
        <taxon>Bacteria</taxon>
        <taxon>Pseudomonadati</taxon>
        <taxon>Pseudomonadota</taxon>
        <taxon>Betaproteobacteria</taxon>
        <taxon>Burkholderiales</taxon>
        <taxon>Sphaerotilaceae</taxon>
        <taxon>Rubrivivax</taxon>
    </lineage>
</organism>
<dbReference type="OrthoDB" id="9792525at2"/>
<keyword evidence="3" id="KW-1185">Reference proteome</keyword>
<gene>
    <name evidence="2" type="ORF">ENE75_22025</name>
</gene>
<evidence type="ECO:0000256" key="1">
    <source>
        <dbReference type="SAM" id="MobiDB-lite"/>
    </source>
</evidence>
<evidence type="ECO:0000313" key="3">
    <source>
        <dbReference type="Proteomes" id="UP000288178"/>
    </source>
</evidence>
<sequence>MSAADDSSGSADDGADPRAEARNVLGGPLQPCSYDPLTGWLRDGCCQTDRHDHGSHVICARMTVEFLNFQMERGNDLITPRPEHRFRGLRPGDRWCVCALRWREAHDAGCAPPVVLECTHQRALDYVLLEWLRAHALTAAGNY</sequence>
<dbReference type="Proteomes" id="UP000288178">
    <property type="component" value="Unassembled WGS sequence"/>
</dbReference>
<dbReference type="InterPro" id="IPR018714">
    <property type="entry name" value="DUF2237"/>
</dbReference>
<accession>A0A437JNF2</accession>
<feature type="region of interest" description="Disordered" evidence="1">
    <location>
        <begin position="1"/>
        <end position="24"/>
    </location>
</feature>
<feature type="compositionally biased region" description="Low complexity" evidence="1">
    <location>
        <begin position="1"/>
        <end position="12"/>
    </location>
</feature>
<comment type="caution">
    <text evidence="2">The sequence shown here is derived from an EMBL/GenBank/DDBJ whole genome shotgun (WGS) entry which is preliminary data.</text>
</comment>
<proteinExistence type="predicted"/>
<dbReference type="RefSeq" id="WP_128200751.1">
    <property type="nucleotide sequence ID" value="NZ_SACT01000010.1"/>
</dbReference>
<reference evidence="2 3" key="1">
    <citation type="submission" date="2019-01" db="EMBL/GenBank/DDBJ databases">
        <authorList>
            <person name="Chen W.-M."/>
        </authorList>
    </citation>
    <scope>NUCLEOTIDE SEQUENCE [LARGE SCALE GENOMIC DNA]</scope>
    <source>
        <strain evidence="2 3">ICH-3</strain>
    </source>
</reference>